<protein>
    <recommendedName>
        <fullName evidence="1">Core domain-containing protein</fullName>
    </recommendedName>
</protein>
<dbReference type="InterPro" id="IPR000361">
    <property type="entry name" value="ATAP_core_dom"/>
</dbReference>
<organism evidence="2 3">
    <name type="scientific">Salipaludibacillus neizhouensis</name>
    <dbReference type="NCBI Taxonomy" id="885475"/>
    <lineage>
        <taxon>Bacteria</taxon>
        <taxon>Bacillati</taxon>
        <taxon>Bacillota</taxon>
        <taxon>Bacilli</taxon>
        <taxon>Bacillales</taxon>
        <taxon>Bacillaceae</taxon>
    </lineage>
</organism>
<evidence type="ECO:0000313" key="2">
    <source>
        <dbReference type="EMBL" id="RKL69210.1"/>
    </source>
</evidence>
<reference evidence="2 3" key="1">
    <citation type="submission" date="2017-10" db="EMBL/GenBank/DDBJ databases">
        <title>Bacillus sp. nov., a halophilic bacterium isolated from a Keqin Lake.</title>
        <authorList>
            <person name="Wang H."/>
        </authorList>
    </citation>
    <scope>NUCLEOTIDE SEQUENCE [LARGE SCALE GENOMIC DNA]</scope>
    <source>
        <strain evidence="2 3">KCTC 13187</strain>
    </source>
</reference>
<dbReference type="Gene3D" id="2.60.300.12">
    <property type="entry name" value="HesB-like domain"/>
    <property type="match status" value="1"/>
</dbReference>
<dbReference type="EMBL" id="PDOE01000001">
    <property type="protein sequence ID" value="RKL69210.1"/>
    <property type="molecule type" value="Genomic_DNA"/>
</dbReference>
<feature type="domain" description="Core" evidence="1">
    <location>
        <begin position="1"/>
        <end position="91"/>
    </location>
</feature>
<evidence type="ECO:0000259" key="1">
    <source>
        <dbReference type="Pfam" id="PF01521"/>
    </source>
</evidence>
<dbReference type="InterPro" id="IPR035903">
    <property type="entry name" value="HesB-like_dom_sf"/>
</dbReference>
<dbReference type="Pfam" id="PF01521">
    <property type="entry name" value="Fe-S_biosyn"/>
    <property type="match status" value="1"/>
</dbReference>
<dbReference type="RefSeq" id="WP_110936151.1">
    <property type="nucleotide sequence ID" value="NZ_KZ614146.1"/>
</dbReference>
<dbReference type="OrthoDB" id="1645729at2"/>
<proteinExistence type="predicted"/>
<comment type="caution">
    <text evidence="2">The sequence shown here is derived from an EMBL/GenBank/DDBJ whole genome shotgun (WGS) entry which is preliminary data.</text>
</comment>
<gene>
    <name evidence="2" type="ORF">CR203_04045</name>
</gene>
<keyword evidence="3" id="KW-1185">Reference proteome</keyword>
<name>A0A3A9KEY6_9BACI</name>
<dbReference type="Proteomes" id="UP000281498">
    <property type="component" value="Unassembled WGS sequence"/>
</dbReference>
<dbReference type="AlphaFoldDB" id="A0A3A9KEY6"/>
<sequence length="99" mass="11121">MDIKITERAAKFYINEMNLTESDDVSLFVRVGGVGSGGFSVGIHKGKPDKEFLTYEVSSISFCLALDDLWYLDGITIDFDEDIGDIIFRNERFSDLSNP</sequence>
<evidence type="ECO:0000313" key="3">
    <source>
        <dbReference type="Proteomes" id="UP000281498"/>
    </source>
</evidence>
<dbReference type="SUPFAM" id="SSF89360">
    <property type="entry name" value="HesB-like domain"/>
    <property type="match status" value="1"/>
</dbReference>
<accession>A0A3A9KEY6</accession>